<dbReference type="EMBL" id="LQYE01000014">
    <property type="protein sequence ID" value="OAT68549.1"/>
    <property type="molecule type" value="Genomic_DNA"/>
</dbReference>
<evidence type="ECO:0000313" key="3">
    <source>
        <dbReference type="EMBL" id="OAT68549.1"/>
    </source>
</evidence>
<protein>
    <submittedName>
        <fullName evidence="3">Uncharacterized protein</fullName>
    </submittedName>
</protein>
<reference evidence="3 4" key="1">
    <citation type="submission" date="2016-01" db="EMBL/GenBank/DDBJ databases">
        <title>Mycobacterium immunogenum strain CD11_6 genome sequencing and assembly.</title>
        <authorList>
            <person name="Kaur G."/>
            <person name="Nair G.R."/>
            <person name="Mayilraj S."/>
        </authorList>
    </citation>
    <scope>NUCLEOTIDE SEQUENCE [LARGE SCALE GENOMIC DNA]</scope>
    <source>
        <strain evidence="3 4">CD11-6</strain>
    </source>
</reference>
<evidence type="ECO:0000256" key="1">
    <source>
        <dbReference type="SAM" id="MobiDB-lite"/>
    </source>
</evidence>
<feature type="chain" id="PRO_5008107837" evidence="2">
    <location>
        <begin position="34"/>
        <end position="121"/>
    </location>
</feature>
<dbReference type="Proteomes" id="UP000186919">
    <property type="component" value="Unassembled WGS sequence"/>
</dbReference>
<dbReference type="RefSeq" id="WP_064630329.1">
    <property type="nucleotide sequence ID" value="NZ_LQYE01000014.1"/>
</dbReference>
<name>A0A179V9H9_9MYCO</name>
<gene>
    <name evidence="3" type="ORF">AWB85_24665</name>
</gene>
<sequence length="121" mass="11893">MSAPRTPRPIAKLIAVAILSALLVAAPASLAQADNCSPGDFGAAQGCAPPAATGGDKAESWPPTDVDWPPSADSDTDGGASSQHDAAAAPIVMPESAAPAKHQPSSEKPTTTTTPIVSPGS</sequence>
<comment type="caution">
    <text evidence="3">The sequence shown here is derived from an EMBL/GenBank/DDBJ whole genome shotgun (WGS) entry which is preliminary data.</text>
</comment>
<keyword evidence="2" id="KW-0732">Signal</keyword>
<feature type="signal peptide" evidence="2">
    <location>
        <begin position="1"/>
        <end position="33"/>
    </location>
</feature>
<proteinExistence type="predicted"/>
<dbReference type="AlphaFoldDB" id="A0A179V9H9"/>
<feature type="compositionally biased region" description="Low complexity" evidence="1">
    <location>
        <begin position="71"/>
        <end position="82"/>
    </location>
</feature>
<evidence type="ECO:0000313" key="4">
    <source>
        <dbReference type="Proteomes" id="UP000186919"/>
    </source>
</evidence>
<accession>A0A179V9H9</accession>
<feature type="region of interest" description="Disordered" evidence="1">
    <location>
        <begin position="33"/>
        <end position="121"/>
    </location>
</feature>
<organism evidence="3 4">
    <name type="scientific">Mycobacteroides immunogenum</name>
    <dbReference type="NCBI Taxonomy" id="83262"/>
    <lineage>
        <taxon>Bacteria</taxon>
        <taxon>Bacillati</taxon>
        <taxon>Actinomycetota</taxon>
        <taxon>Actinomycetes</taxon>
        <taxon>Mycobacteriales</taxon>
        <taxon>Mycobacteriaceae</taxon>
        <taxon>Mycobacteroides</taxon>
    </lineage>
</organism>
<evidence type="ECO:0000256" key="2">
    <source>
        <dbReference type="SAM" id="SignalP"/>
    </source>
</evidence>